<dbReference type="SUPFAM" id="SSF46689">
    <property type="entry name" value="Homeodomain-like"/>
    <property type="match status" value="1"/>
</dbReference>
<dbReference type="InterPro" id="IPR009057">
    <property type="entry name" value="Homeodomain-like_sf"/>
</dbReference>
<gene>
    <name evidence="1" type="ORF">EZS27_014535</name>
</gene>
<organism evidence="1">
    <name type="scientific">termite gut metagenome</name>
    <dbReference type="NCBI Taxonomy" id="433724"/>
    <lineage>
        <taxon>unclassified sequences</taxon>
        <taxon>metagenomes</taxon>
        <taxon>organismal metagenomes</taxon>
    </lineage>
</organism>
<protein>
    <recommendedName>
        <fullName evidence="2">Winged helix-turn helix domain-containing protein</fullName>
    </recommendedName>
</protein>
<accession>A0A5J4RWP9</accession>
<dbReference type="AlphaFoldDB" id="A0A5J4RWP9"/>
<feature type="non-terminal residue" evidence="1">
    <location>
        <position position="115"/>
    </location>
</feature>
<comment type="caution">
    <text evidence="1">The sequence shown here is derived from an EMBL/GenBank/DDBJ whole genome shotgun (WGS) entry which is preliminary data.</text>
</comment>
<dbReference type="EMBL" id="SNRY01000704">
    <property type="protein sequence ID" value="KAA6337393.1"/>
    <property type="molecule type" value="Genomic_DNA"/>
</dbReference>
<proteinExistence type="predicted"/>
<evidence type="ECO:0008006" key="2">
    <source>
        <dbReference type="Google" id="ProtNLM"/>
    </source>
</evidence>
<evidence type="ECO:0000313" key="1">
    <source>
        <dbReference type="EMBL" id="KAA6337393.1"/>
    </source>
</evidence>
<reference evidence="1" key="1">
    <citation type="submission" date="2019-03" db="EMBL/GenBank/DDBJ databases">
        <title>Single cell metagenomics reveals metabolic interactions within the superorganism composed of flagellate Streblomastix strix and complex community of Bacteroidetes bacteria on its surface.</title>
        <authorList>
            <person name="Treitli S.C."/>
            <person name="Kolisko M."/>
            <person name="Husnik F."/>
            <person name="Keeling P."/>
            <person name="Hampl V."/>
        </authorList>
    </citation>
    <scope>NUCLEOTIDE SEQUENCE</scope>
    <source>
        <strain evidence="1">STM</strain>
    </source>
</reference>
<name>A0A5J4RWP9_9ZZZZ</name>
<sequence>MLKLQFTESDRLVFHYERYHHPHAHVQKKMEVLFLKSLDVTLSNALICQISGVSPNTMRSYLKEYTEGGIEKVKEIRFNRPKSDLQAYSDTIKSYMKENPPFSISQARAMIEQIT</sequence>